<reference evidence="9" key="1">
    <citation type="submission" date="2016-04" db="UniProtKB">
        <authorList>
            <consortium name="WormBaseParasite"/>
        </authorList>
    </citation>
    <scope>IDENTIFICATION</scope>
</reference>
<dbReference type="Pfam" id="PF00560">
    <property type="entry name" value="LRR_1"/>
    <property type="match status" value="2"/>
</dbReference>
<dbReference type="Gene3D" id="3.80.10.10">
    <property type="entry name" value="Ribonuclease Inhibitor"/>
    <property type="match status" value="2"/>
</dbReference>
<name>A0A158QJU4_HAEPC</name>
<evidence type="ECO:0000256" key="5">
    <source>
        <dbReference type="SAM" id="Phobius"/>
    </source>
</evidence>
<dbReference type="Proteomes" id="UP000268014">
    <property type="component" value="Unassembled WGS sequence"/>
</dbReference>
<dbReference type="Pfam" id="PF13306">
    <property type="entry name" value="LRR_5"/>
    <property type="match status" value="1"/>
</dbReference>
<dbReference type="SMART" id="SM00369">
    <property type="entry name" value="LRR_TYP"/>
    <property type="match status" value="6"/>
</dbReference>
<evidence type="ECO:0000313" key="9">
    <source>
        <dbReference type="WBParaSite" id="HPLM_0000341201-mRNA-1"/>
    </source>
</evidence>
<dbReference type="SUPFAM" id="SSF48726">
    <property type="entry name" value="Immunoglobulin"/>
    <property type="match status" value="1"/>
</dbReference>
<keyword evidence="5" id="KW-0472">Membrane</keyword>
<dbReference type="PROSITE" id="PS50835">
    <property type="entry name" value="IG_LIKE"/>
    <property type="match status" value="1"/>
</dbReference>
<feature type="domain" description="Ig-like" evidence="6">
    <location>
        <begin position="415"/>
        <end position="528"/>
    </location>
</feature>
<organism evidence="9">
    <name type="scientific">Haemonchus placei</name>
    <name type="common">Barber's pole worm</name>
    <dbReference type="NCBI Taxonomy" id="6290"/>
    <lineage>
        <taxon>Eukaryota</taxon>
        <taxon>Metazoa</taxon>
        <taxon>Ecdysozoa</taxon>
        <taxon>Nematoda</taxon>
        <taxon>Chromadorea</taxon>
        <taxon>Rhabditida</taxon>
        <taxon>Rhabditina</taxon>
        <taxon>Rhabditomorpha</taxon>
        <taxon>Strongyloidea</taxon>
        <taxon>Trichostrongylidae</taxon>
        <taxon>Haemonchus</taxon>
    </lineage>
</organism>
<sequence length="722" mass="80677">MDLYSYSRTCKGISSCVRFEFGRSQATRMRWVAAVFLIEVVTATCPPQCFCKGNSITCISLNETNLAALNVHLSSTEWSGLKSLSIHETPSISLDLLQPLTLLEELDLSNNNLSEASWLGTRAAFPSIRKLVIEHSSLTSIERGLLAPFPQIEELHLGHNKISSIGYDSLRMPRIRNIRLNDNRIQAIGMHAFRFIPQLNDVDLSGNRIERFMGVRLRTAKYPVPSTGHVQSKDDWQLEVLDLSSNNLTQLPGIELRSMEGLRTLLLANNPITVIGEGQASLDSLQWLDLSSSALRVVEAGAFSRLPRLHSVFFADCRDLTFISPAAFENISVFSLDISGTGLKSLSPALLSNIARVRISDVPLDCGCLAEQLSSITTTTITDWGNSTCVTREGEVLSIPNLSPTSLARSEQCRPSVVLPFGHEVVASVGQTFKIYCSGTEEEDIVKWKSPAGTTEYAIRPEFSSGFERLDYFTTTLFEPLKRQRLRKRTLATTEFFRIDVVLNSDAGDYECTIQRGKYTITRKIRLTVQVPEIKLKVTHVGVSSVHLAWNRNIDVQAVDRVALQVNSTSASDFKRVVLLSLHNIYCSYNLINLLPDRVYTICLRWSLTDDGTDIHSVCLSERTQRSRSIMEDLGVEGVVVICVILVLLSVFFCGRWAYNRYFIYLRARQQSKMIQSVSGQSVLSQRSSEDAITFENHQLQMCSSFCDRDSMANGPLLINVT</sequence>
<keyword evidence="1" id="KW-0433">Leucine-rich repeat</keyword>
<feature type="transmembrane region" description="Helical" evidence="5">
    <location>
        <begin position="638"/>
        <end position="659"/>
    </location>
</feature>
<dbReference type="OMA" id="ECDSITP"/>
<dbReference type="AlphaFoldDB" id="A0A158QJU4"/>
<dbReference type="InterPro" id="IPR001611">
    <property type="entry name" value="Leu-rich_rpt"/>
</dbReference>
<dbReference type="SMART" id="SM00409">
    <property type="entry name" value="IG"/>
    <property type="match status" value="1"/>
</dbReference>
<dbReference type="EMBL" id="UZAF01016117">
    <property type="protein sequence ID" value="VDO20842.1"/>
    <property type="molecule type" value="Genomic_DNA"/>
</dbReference>
<protein>
    <submittedName>
        <fullName evidence="9">Ig-like domain-containing protein</fullName>
    </submittedName>
</protein>
<keyword evidence="4" id="KW-1015">Disulfide bond</keyword>
<evidence type="ECO:0000256" key="2">
    <source>
        <dbReference type="ARBA" id="ARBA00022729"/>
    </source>
</evidence>
<dbReference type="InterPro" id="IPR003599">
    <property type="entry name" value="Ig_sub"/>
</dbReference>
<evidence type="ECO:0000256" key="3">
    <source>
        <dbReference type="ARBA" id="ARBA00022737"/>
    </source>
</evidence>
<dbReference type="InterPro" id="IPR036179">
    <property type="entry name" value="Ig-like_dom_sf"/>
</dbReference>
<dbReference type="InterPro" id="IPR007110">
    <property type="entry name" value="Ig-like_dom"/>
</dbReference>
<dbReference type="InterPro" id="IPR032675">
    <property type="entry name" value="LRR_dom_sf"/>
</dbReference>
<keyword evidence="2" id="KW-0732">Signal</keyword>
<dbReference type="Gene3D" id="2.60.40.10">
    <property type="entry name" value="Immunoglobulins"/>
    <property type="match status" value="1"/>
</dbReference>
<keyword evidence="5" id="KW-1133">Transmembrane helix</keyword>
<dbReference type="InterPro" id="IPR026906">
    <property type="entry name" value="LRR_5"/>
</dbReference>
<proteinExistence type="predicted"/>
<evidence type="ECO:0000259" key="6">
    <source>
        <dbReference type="PROSITE" id="PS50835"/>
    </source>
</evidence>
<keyword evidence="3" id="KW-0677">Repeat</keyword>
<dbReference type="STRING" id="6290.A0A158QJU4"/>
<dbReference type="SUPFAM" id="SSF52058">
    <property type="entry name" value="L domain-like"/>
    <property type="match status" value="1"/>
</dbReference>
<keyword evidence="5" id="KW-0812">Transmembrane</keyword>
<dbReference type="InterPro" id="IPR013783">
    <property type="entry name" value="Ig-like_fold"/>
</dbReference>
<keyword evidence="8" id="KW-1185">Reference proteome</keyword>
<evidence type="ECO:0000313" key="8">
    <source>
        <dbReference type="Proteomes" id="UP000268014"/>
    </source>
</evidence>
<dbReference type="PANTHER" id="PTHR24366">
    <property type="entry name" value="IG(IMMUNOGLOBULIN) AND LRR(LEUCINE RICH REPEAT) DOMAINS"/>
    <property type="match status" value="1"/>
</dbReference>
<dbReference type="PROSITE" id="PS51450">
    <property type="entry name" value="LRR"/>
    <property type="match status" value="1"/>
</dbReference>
<accession>A0A158QJU4</accession>
<gene>
    <name evidence="7" type="ORF">HPLM_LOCUS3404</name>
</gene>
<dbReference type="OrthoDB" id="676979at2759"/>
<evidence type="ECO:0000313" key="7">
    <source>
        <dbReference type="EMBL" id="VDO20842.1"/>
    </source>
</evidence>
<dbReference type="WBParaSite" id="HPLM_0000341201-mRNA-1">
    <property type="protein sequence ID" value="HPLM_0000341201-mRNA-1"/>
    <property type="gene ID" value="HPLM_0000341201"/>
</dbReference>
<reference evidence="7 8" key="2">
    <citation type="submission" date="2018-11" db="EMBL/GenBank/DDBJ databases">
        <authorList>
            <consortium name="Pathogen Informatics"/>
        </authorList>
    </citation>
    <scope>NUCLEOTIDE SEQUENCE [LARGE SCALE GENOMIC DNA]</scope>
    <source>
        <strain evidence="7 8">MHpl1</strain>
    </source>
</reference>
<evidence type="ECO:0000256" key="4">
    <source>
        <dbReference type="ARBA" id="ARBA00023157"/>
    </source>
</evidence>
<dbReference type="Pfam" id="PF13855">
    <property type="entry name" value="LRR_8"/>
    <property type="match status" value="1"/>
</dbReference>
<dbReference type="PANTHER" id="PTHR24366:SF96">
    <property type="entry name" value="LEUCINE RICH REPEAT CONTAINING 53"/>
    <property type="match status" value="1"/>
</dbReference>
<dbReference type="InterPro" id="IPR003591">
    <property type="entry name" value="Leu-rich_rpt_typical-subtyp"/>
</dbReference>
<evidence type="ECO:0000256" key="1">
    <source>
        <dbReference type="ARBA" id="ARBA00022614"/>
    </source>
</evidence>